<dbReference type="InterPro" id="IPR033464">
    <property type="entry name" value="CSN8_PSD8_EIF3K"/>
</dbReference>
<reference evidence="5" key="1">
    <citation type="submission" date="2020-11" db="EMBL/GenBank/DDBJ databases">
        <authorList>
            <person name="Tran Van P."/>
        </authorList>
    </citation>
    <scope>NUCLEOTIDE SEQUENCE</scope>
</reference>
<dbReference type="GO" id="GO:0005829">
    <property type="term" value="C:cytosol"/>
    <property type="evidence" value="ECO:0007669"/>
    <property type="project" value="TreeGrafter"/>
</dbReference>
<feature type="domain" description="PCI" evidence="4">
    <location>
        <begin position="79"/>
        <end position="235"/>
    </location>
</feature>
<evidence type="ECO:0000313" key="5">
    <source>
        <dbReference type="EMBL" id="CAD7646912.1"/>
    </source>
</evidence>
<dbReference type="InterPro" id="IPR000717">
    <property type="entry name" value="PCI_dom"/>
</dbReference>
<organism evidence="5">
    <name type="scientific">Oppiella nova</name>
    <dbReference type="NCBI Taxonomy" id="334625"/>
    <lineage>
        <taxon>Eukaryota</taxon>
        <taxon>Metazoa</taxon>
        <taxon>Ecdysozoa</taxon>
        <taxon>Arthropoda</taxon>
        <taxon>Chelicerata</taxon>
        <taxon>Arachnida</taxon>
        <taxon>Acari</taxon>
        <taxon>Acariformes</taxon>
        <taxon>Sarcoptiformes</taxon>
        <taxon>Oribatida</taxon>
        <taxon>Brachypylina</taxon>
        <taxon>Oppioidea</taxon>
        <taxon>Oppiidae</taxon>
        <taxon>Oppiella</taxon>
    </lineage>
</organism>
<protein>
    <recommendedName>
        <fullName evidence="2">26S proteasome non-ATPase regulatory subunit 8</fullName>
    </recommendedName>
</protein>
<dbReference type="EMBL" id="OC917388">
    <property type="protein sequence ID" value="CAD7646912.1"/>
    <property type="molecule type" value="Genomic_DNA"/>
</dbReference>
<dbReference type="GO" id="GO:0008541">
    <property type="term" value="C:proteasome regulatory particle, lid subcomplex"/>
    <property type="evidence" value="ECO:0007669"/>
    <property type="project" value="TreeGrafter"/>
</dbReference>
<dbReference type="GO" id="GO:0043161">
    <property type="term" value="P:proteasome-mediated ubiquitin-dependent protein catabolic process"/>
    <property type="evidence" value="ECO:0007669"/>
    <property type="project" value="TreeGrafter"/>
</dbReference>
<sequence length="235" mass="27092">MSKNAMTDTTALYELLKKEWHQKRPNMDKCGQLLTQLKVSLTGLSFLPTHETVANKELIISRDVLEIGALYSVAQHDIPSFDRYLAQLKTYYFDYNSHLPESAFKYQLLGLNLLCLLSQNRVADFHTELELLPAKEIQNNVYIRHPVSLEQYLMEGSYNKVFLSKGNPQLLPFAEDKKLLRNVNVLKRRKRNWNINGSVLHFPAVKTVSQTANKIPAEQLAQQIIDYAKELEMIV</sequence>
<dbReference type="Gene3D" id="1.25.40.990">
    <property type="match status" value="1"/>
</dbReference>
<dbReference type="EMBL" id="CAJPVJ010002563">
    <property type="protein sequence ID" value="CAG2166456.1"/>
    <property type="molecule type" value="Genomic_DNA"/>
</dbReference>
<evidence type="ECO:0000256" key="3">
    <source>
        <dbReference type="ARBA" id="ARBA00022942"/>
    </source>
</evidence>
<dbReference type="InterPro" id="IPR006746">
    <property type="entry name" value="26S_Psome_Rpn12"/>
</dbReference>
<comment type="similarity">
    <text evidence="1">Belongs to the proteasome subunit S14 family.</text>
</comment>
<accession>A0A7R9LS71</accession>
<name>A0A7R9LS71_9ACAR</name>
<proteinExistence type="inferred from homology"/>
<evidence type="ECO:0000313" key="6">
    <source>
        <dbReference type="Proteomes" id="UP000728032"/>
    </source>
</evidence>
<dbReference type="AlphaFoldDB" id="A0A7R9LS71"/>
<dbReference type="PROSITE" id="PS50250">
    <property type="entry name" value="PCI"/>
    <property type="match status" value="1"/>
</dbReference>
<keyword evidence="6" id="KW-1185">Reference proteome</keyword>
<dbReference type="OrthoDB" id="409122at2759"/>
<evidence type="ECO:0000256" key="2">
    <source>
        <dbReference type="ARBA" id="ARBA00014939"/>
    </source>
</evidence>
<gene>
    <name evidence="5" type="ORF">ONB1V03_LOCUS5978</name>
</gene>
<dbReference type="Proteomes" id="UP000728032">
    <property type="component" value="Unassembled WGS sequence"/>
</dbReference>
<dbReference type="PANTHER" id="PTHR12387:SF0">
    <property type="entry name" value="26S PROTEASOME NON-ATPASE REGULATORY SUBUNIT 8"/>
    <property type="match status" value="1"/>
</dbReference>
<evidence type="ECO:0000259" key="4">
    <source>
        <dbReference type="PROSITE" id="PS50250"/>
    </source>
</evidence>
<dbReference type="GO" id="GO:0005634">
    <property type="term" value="C:nucleus"/>
    <property type="evidence" value="ECO:0007669"/>
    <property type="project" value="TreeGrafter"/>
</dbReference>
<dbReference type="PANTHER" id="PTHR12387">
    <property type="entry name" value="26S PROTEASOME NON-ATPASE REGULATORY SUBUNIT 8"/>
    <property type="match status" value="1"/>
</dbReference>
<keyword evidence="3" id="KW-0647">Proteasome</keyword>
<dbReference type="Pfam" id="PF10075">
    <property type="entry name" value="CSN8_PSD8_EIF3K"/>
    <property type="match status" value="1"/>
</dbReference>
<evidence type="ECO:0000256" key="1">
    <source>
        <dbReference type="ARBA" id="ARBA00009627"/>
    </source>
</evidence>